<comment type="caution">
    <text evidence="3">The sequence shown here is derived from an EMBL/GenBank/DDBJ whole genome shotgun (WGS) entry which is preliminary data.</text>
</comment>
<keyword evidence="2" id="KW-0472">Membrane</keyword>
<proteinExistence type="predicted"/>
<protein>
    <submittedName>
        <fullName evidence="3">Uncharacterized protein</fullName>
    </submittedName>
</protein>
<evidence type="ECO:0000256" key="1">
    <source>
        <dbReference type="SAM" id="MobiDB-lite"/>
    </source>
</evidence>
<accession>A0A1F7Z534</accession>
<reference evidence="3 4" key="1">
    <citation type="journal article" date="2016" name="Nat. Commun.">
        <title>Thousands of microbial genomes shed light on interconnected biogeochemical processes in an aquifer system.</title>
        <authorList>
            <person name="Anantharaman K."/>
            <person name="Brown C.T."/>
            <person name="Hug L.A."/>
            <person name="Sharon I."/>
            <person name="Castelle C.J."/>
            <person name="Probst A.J."/>
            <person name="Thomas B.C."/>
            <person name="Singh A."/>
            <person name="Wilkins M.J."/>
            <person name="Karaoz U."/>
            <person name="Brodie E.L."/>
            <person name="Williams K.H."/>
            <person name="Hubbard S.S."/>
            <person name="Banfield J.F."/>
        </authorList>
    </citation>
    <scope>NUCLEOTIDE SEQUENCE [LARGE SCALE GENOMIC DNA]</scope>
</reference>
<organism evidence="3 4">
    <name type="scientific">Candidatus Woesebacteria bacterium RIFCSPHIGHO2_02_FULL_39_13</name>
    <dbReference type="NCBI Taxonomy" id="1802505"/>
    <lineage>
        <taxon>Bacteria</taxon>
        <taxon>Candidatus Woeseibacteriota</taxon>
    </lineage>
</organism>
<dbReference type="AlphaFoldDB" id="A0A1F7Z534"/>
<sequence>MDGNKLPHEESSQFIGETSIFPKLGTNLNSRFKVFKHLNNSQKVSVITLLLLLISLPVGLVMTLAPKAPRLPYATPITPPTTATPTPVSIKYPITWVTDTVYMKADSFTIRVNDLYFHADEGTVNVRSDPGNPTYTTLEAIWQENGVEMRLFMYFHADNTSWWTSEMRIYNGLNPGDWIYFYNPVPRTPLGQAYFGNYGFITGSVTSPAEVSFEGWVLLPFRNGIIPSVTPISTPTPGTSVFPTPTVSPRPTPSWGPTPTPTGAPTPSGVPISTPTPLPTPGFNAAPSFSTKRLKTGYVGRQYKGVIRAIDTDGDQIRMQITNLAPGLSQGECKFSLDRKDDSGLDCEINGLPQRAGIYYPVATVTDEHGAYSTKTFSQYIFPRFIFF</sequence>
<dbReference type="EMBL" id="MGGR01000010">
    <property type="protein sequence ID" value="OGM34018.1"/>
    <property type="molecule type" value="Genomic_DNA"/>
</dbReference>
<feature type="transmembrane region" description="Helical" evidence="2">
    <location>
        <begin position="44"/>
        <end position="65"/>
    </location>
</feature>
<evidence type="ECO:0000313" key="4">
    <source>
        <dbReference type="Proteomes" id="UP000177169"/>
    </source>
</evidence>
<evidence type="ECO:0000313" key="3">
    <source>
        <dbReference type="EMBL" id="OGM34018.1"/>
    </source>
</evidence>
<evidence type="ECO:0000256" key="2">
    <source>
        <dbReference type="SAM" id="Phobius"/>
    </source>
</evidence>
<dbReference type="Proteomes" id="UP000177169">
    <property type="component" value="Unassembled WGS sequence"/>
</dbReference>
<keyword evidence="2" id="KW-0812">Transmembrane</keyword>
<feature type="compositionally biased region" description="Pro residues" evidence="1">
    <location>
        <begin position="246"/>
        <end position="264"/>
    </location>
</feature>
<name>A0A1F7Z534_9BACT</name>
<feature type="compositionally biased region" description="Low complexity" evidence="1">
    <location>
        <begin position="236"/>
        <end position="245"/>
    </location>
</feature>
<feature type="region of interest" description="Disordered" evidence="1">
    <location>
        <begin position="236"/>
        <end position="276"/>
    </location>
</feature>
<gene>
    <name evidence="3" type="ORF">A3D01_03745</name>
</gene>
<keyword evidence="2" id="KW-1133">Transmembrane helix</keyword>